<name>A0A0H2RV63_9AGAM</name>
<protein>
    <submittedName>
        <fullName evidence="1">Uncharacterized protein</fullName>
    </submittedName>
</protein>
<evidence type="ECO:0000313" key="1">
    <source>
        <dbReference type="EMBL" id="KLO08701.1"/>
    </source>
</evidence>
<organism evidence="1 2">
    <name type="scientific">Schizopora paradoxa</name>
    <dbReference type="NCBI Taxonomy" id="27342"/>
    <lineage>
        <taxon>Eukaryota</taxon>
        <taxon>Fungi</taxon>
        <taxon>Dikarya</taxon>
        <taxon>Basidiomycota</taxon>
        <taxon>Agaricomycotina</taxon>
        <taxon>Agaricomycetes</taxon>
        <taxon>Hymenochaetales</taxon>
        <taxon>Schizoporaceae</taxon>
        <taxon>Schizopora</taxon>
    </lineage>
</organism>
<dbReference type="STRING" id="27342.A0A0H2RV63"/>
<dbReference type="InParanoid" id="A0A0H2RV63"/>
<sequence length="539" mass="61892">MGCRGSWGYLYRGQHYIIYDHHCEPVWLGKRLVSAVPTEPDEFKVWLAETKLFLEQVKDTVDEDSTYPDVPDVLSRSSYAPSISLNSEDYEYSYLYDLDNMVFCMSERVYFPLDNLPPYEEWITYIGEDGAENPCILPSTPEFYQTLVDDRLSPIRDLCSWEEWNLKLYKGVASDIDPSVWCNAVVPHSLSVARKLAKVVFTGFITARYSAVSTITTNFDNFVFEDLAMELLTAAAPANSKFTSNSNVADEWVHQHRVKNGPEYAIVRKYNRIPDPLWRMRNNAFWFRGRLVVLARTLVREDHLKSKIGFVIRRAKKKKLEECTAILWSVHHVAVVIVSGEKVSHSRVIPVVAAFGKEGADCKRDFDQGLELLMHYLSPIAANGGALLGSRLSMDIFVRIMDFTNERTSAALGRTSKALRVEWLKHPWIGPFVITGPSQDDDELLAQLGKTGQAIKLTMRPFDCLSHLDTDAIRKRRFEAAYVVYRMPFKFFDETLHRSTHWDKEVPDFLRIHGYEVRVKKKTAAGKFVNVRPSVLYRM</sequence>
<accession>A0A0H2RV63</accession>
<gene>
    <name evidence="1" type="ORF">SCHPADRAFT_944251</name>
</gene>
<proteinExistence type="predicted"/>
<dbReference type="EMBL" id="KQ086081">
    <property type="protein sequence ID" value="KLO08701.1"/>
    <property type="molecule type" value="Genomic_DNA"/>
</dbReference>
<reference evidence="1 2" key="1">
    <citation type="submission" date="2015-04" db="EMBL/GenBank/DDBJ databases">
        <title>Complete genome sequence of Schizopora paradoxa KUC8140, a cosmopolitan wood degrader in East Asia.</title>
        <authorList>
            <consortium name="DOE Joint Genome Institute"/>
            <person name="Min B."/>
            <person name="Park H."/>
            <person name="Jang Y."/>
            <person name="Kim J.-J."/>
            <person name="Kim K.H."/>
            <person name="Pangilinan J."/>
            <person name="Lipzen A."/>
            <person name="Riley R."/>
            <person name="Grigoriev I.V."/>
            <person name="Spatafora J.W."/>
            <person name="Choi I.-G."/>
        </authorList>
    </citation>
    <scope>NUCLEOTIDE SEQUENCE [LARGE SCALE GENOMIC DNA]</scope>
    <source>
        <strain evidence="1 2">KUC8140</strain>
    </source>
</reference>
<keyword evidence="2" id="KW-1185">Reference proteome</keyword>
<dbReference type="Proteomes" id="UP000053477">
    <property type="component" value="Unassembled WGS sequence"/>
</dbReference>
<dbReference type="OrthoDB" id="3229878at2759"/>
<dbReference type="AlphaFoldDB" id="A0A0H2RV63"/>
<evidence type="ECO:0000313" key="2">
    <source>
        <dbReference type="Proteomes" id="UP000053477"/>
    </source>
</evidence>